<dbReference type="Pfam" id="PF00651">
    <property type="entry name" value="BTB"/>
    <property type="match status" value="1"/>
</dbReference>
<comment type="function">
    <text evidence="1">May act as a substrate-specific adapter of an E3 ubiquitin-protein ligase complex (CUL3-RBX1-BTB) which mediates the ubiquitination and subsequent proteasomal degradation of target proteins.</text>
</comment>
<dbReference type="EMBL" id="JAEACU010000011">
    <property type="protein sequence ID" value="KAH7513684.1"/>
    <property type="molecule type" value="Genomic_DNA"/>
</dbReference>
<keyword evidence="3" id="KW-0833">Ubl conjugation pathway</keyword>
<evidence type="ECO:0000256" key="2">
    <source>
        <dbReference type="ARBA" id="ARBA00004906"/>
    </source>
</evidence>
<dbReference type="Pfam" id="PF25553">
    <property type="entry name" value="BTB-POZ_ANK-like"/>
    <property type="match status" value="1"/>
</dbReference>
<evidence type="ECO:0000256" key="3">
    <source>
        <dbReference type="ARBA" id="ARBA00022786"/>
    </source>
</evidence>
<evidence type="ECO:0000313" key="7">
    <source>
        <dbReference type="EMBL" id="KAH7513684.1"/>
    </source>
</evidence>
<proteinExistence type="predicted"/>
<evidence type="ECO:0008006" key="9">
    <source>
        <dbReference type="Google" id="ProtNLM"/>
    </source>
</evidence>
<dbReference type="InterPro" id="IPR038920">
    <property type="entry name" value="At3g05675-like"/>
</dbReference>
<comment type="caution">
    <text evidence="7">The sequence shown here is derived from an EMBL/GenBank/DDBJ whole genome shotgun (WGS) entry which is preliminary data.</text>
</comment>
<feature type="domain" description="BTB" evidence="5">
    <location>
        <begin position="263"/>
        <end position="365"/>
    </location>
</feature>
<evidence type="ECO:0000256" key="1">
    <source>
        <dbReference type="ARBA" id="ARBA00002668"/>
    </source>
</evidence>
<sequence>MDACGKTDAEFQSEVLAILARHETKFERINATLQMILTDLQDLCVHLVQQPMEHDLNSFHKGDSSQVCLTPCYGYISVPSIMDSNSMTSYFLSTTNIQVIDDLLRNRHQLPKDLQHKLTIMGILVFCAGFLIYNTFHMSLLKKQKGHGNQSTHPEEPPMPEISFHAMTGIKLKAISVILLVFHFSSLASSGSYKLKLSLLSEPPKPNGEIHKCLFRFKLLDNLRLEFEPITGVDSIWVFYSKANFFLATITKPCRLGNQNKKDVIICLKNGEGRPEWFCSNSSILTVKSKYFAQRLSDQDISNLIEIQCSEFNYDHHVDLLKLLYLPADLILESFNSVKSALGILEVAVAFQCEEIIQCCIQFLEAIPWEEKEEEQILKAVSKLGSIAMPILARIQPVDLTATKNVFVSAVRVATSIGEPCPPFGDELKSSAQEQVEYMLGEDEDTPLITVDDEVRSVVRMGLSKICSSFEKELSSLTEPNFASETAESQLLRSLSDLEWMCNILPKMDLMKDFVSNWLDMSNKVLGVIEDQKLDSHVWGLKIKLIEVTSKVLDAVGYGSVILPAPGRVTLLKTWLPYIRKMKPLLDSKGSEETGFPYKMDEELCQSIEGAIVSLVLALPSNDQADILADWMKAQQVRYPDLSEAFEIWCYRTKSAKRRLMESLSSKVEESSISLQNLAP</sequence>
<dbReference type="InterPro" id="IPR058039">
    <property type="entry name" value="At3g05675-like_ankyrin"/>
</dbReference>
<evidence type="ECO:0000259" key="5">
    <source>
        <dbReference type="Pfam" id="PF00651"/>
    </source>
</evidence>
<dbReference type="Proteomes" id="UP000813462">
    <property type="component" value="Unassembled WGS sequence"/>
</dbReference>
<organism evidence="7 8">
    <name type="scientific">Ziziphus jujuba var. spinosa</name>
    <dbReference type="NCBI Taxonomy" id="714518"/>
    <lineage>
        <taxon>Eukaryota</taxon>
        <taxon>Viridiplantae</taxon>
        <taxon>Streptophyta</taxon>
        <taxon>Embryophyta</taxon>
        <taxon>Tracheophyta</taxon>
        <taxon>Spermatophyta</taxon>
        <taxon>Magnoliopsida</taxon>
        <taxon>eudicotyledons</taxon>
        <taxon>Gunneridae</taxon>
        <taxon>Pentapetalae</taxon>
        <taxon>rosids</taxon>
        <taxon>fabids</taxon>
        <taxon>Rosales</taxon>
        <taxon>Rhamnaceae</taxon>
        <taxon>Paliureae</taxon>
        <taxon>Ziziphus</taxon>
    </lineage>
</organism>
<dbReference type="InterPro" id="IPR000210">
    <property type="entry name" value="BTB/POZ_dom"/>
</dbReference>
<evidence type="ECO:0000256" key="4">
    <source>
        <dbReference type="SAM" id="Phobius"/>
    </source>
</evidence>
<keyword evidence="4" id="KW-1133">Transmembrane helix</keyword>
<evidence type="ECO:0000259" key="6">
    <source>
        <dbReference type="Pfam" id="PF25553"/>
    </source>
</evidence>
<feature type="transmembrane region" description="Helical" evidence="4">
    <location>
        <begin position="118"/>
        <end position="136"/>
    </location>
</feature>
<dbReference type="SUPFAM" id="SSF54695">
    <property type="entry name" value="POZ domain"/>
    <property type="match status" value="1"/>
</dbReference>
<dbReference type="PANTHER" id="PTHR31060:SF7">
    <property type="entry name" value="OS06G0129200 PROTEIN"/>
    <property type="match status" value="1"/>
</dbReference>
<name>A0A978UFV3_ZIZJJ</name>
<dbReference type="PANTHER" id="PTHR31060">
    <property type="entry name" value="OSJNBA0011J08.25 PROTEIN-RELATED"/>
    <property type="match status" value="1"/>
</dbReference>
<keyword evidence="4" id="KW-0472">Membrane</keyword>
<gene>
    <name evidence="7" type="ORF">FEM48_Zijuj11G0007100</name>
</gene>
<comment type="pathway">
    <text evidence="2">Protein modification; protein ubiquitination.</text>
</comment>
<protein>
    <recommendedName>
        <fullName evidence="9">BTB/POZ domain-containing protein At3g05675-like</fullName>
    </recommendedName>
</protein>
<evidence type="ECO:0000313" key="8">
    <source>
        <dbReference type="Proteomes" id="UP000813462"/>
    </source>
</evidence>
<dbReference type="InterPro" id="IPR011333">
    <property type="entry name" value="SKP1/BTB/POZ_sf"/>
</dbReference>
<accession>A0A978UFV3</accession>
<dbReference type="Gene3D" id="3.30.710.10">
    <property type="entry name" value="Potassium Channel Kv1.1, Chain A"/>
    <property type="match status" value="1"/>
</dbReference>
<dbReference type="AlphaFoldDB" id="A0A978UFV3"/>
<reference evidence="7" key="1">
    <citation type="journal article" date="2021" name="Front. Plant Sci.">
        <title>Chromosome-Scale Genome Assembly for Chinese Sour Jujube and Insights Into Its Genome Evolution and Domestication Signature.</title>
        <authorList>
            <person name="Shen L.-Y."/>
            <person name="Luo H."/>
            <person name="Wang X.-L."/>
            <person name="Wang X.-M."/>
            <person name="Qiu X.-J."/>
            <person name="Liu H."/>
            <person name="Zhou S.-S."/>
            <person name="Jia K.-H."/>
            <person name="Nie S."/>
            <person name="Bao Y.-T."/>
            <person name="Zhang R.-G."/>
            <person name="Yun Q.-Z."/>
            <person name="Chai Y.-H."/>
            <person name="Lu J.-Y."/>
            <person name="Li Y."/>
            <person name="Zhao S.-W."/>
            <person name="Mao J.-F."/>
            <person name="Jia S.-G."/>
            <person name="Mao Y.-M."/>
        </authorList>
    </citation>
    <scope>NUCLEOTIDE SEQUENCE</scope>
    <source>
        <strain evidence="7">AT0</strain>
        <tissue evidence="7">Leaf</tissue>
    </source>
</reference>
<feature type="domain" description="At3g05675-like ankyrin-like" evidence="6">
    <location>
        <begin position="457"/>
        <end position="653"/>
    </location>
</feature>
<keyword evidence="4" id="KW-0812">Transmembrane</keyword>